<evidence type="ECO:0000313" key="1">
    <source>
        <dbReference type="EMBL" id="KMS94803.1"/>
    </source>
</evidence>
<feature type="non-terminal residue" evidence="1">
    <location>
        <position position="1"/>
    </location>
</feature>
<gene>
    <name evidence="1" type="ORF">BVRB_015160</name>
</gene>
<reference evidence="1 2" key="1">
    <citation type="journal article" date="2014" name="Nature">
        <title>The genome of the recently domesticated crop plant sugar beet (Beta vulgaris).</title>
        <authorList>
            <person name="Dohm J.C."/>
            <person name="Minoche A.E."/>
            <person name="Holtgrawe D."/>
            <person name="Capella-Gutierrez S."/>
            <person name="Zakrzewski F."/>
            <person name="Tafer H."/>
            <person name="Rupp O."/>
            <person name="Sorensen T.R."/>
            <person name="Stracke R."/>
            <person name="Reinhardt R."/>
            <person name="Goesmann A."/>
            <person name="Kraft T."/>
            <person name="Schulz B."/>
            <person name="Stadler P.F."/>
            <person name="Schmidt T."/>
            <person name="Gabaldon T."/>
            <person name="Lehrach H."/>
            <person name="Weisshaar B."/>
            <person name="Himmelbauer H."/>
        </authorList>
    </citation>
    <scope>NUCLEOTIDE SEQUENCE [LARGE SCALE GENOMIC DNA]</scope>
    <source>
        <tissue evidence="1">Taproot</tissue>
    </source>
</reference>
<dbReference type="Gramene" id="KMS94803">
    <property type="protein sequence ID" value="KMS94803"/>
    <property type="gene ID" value="BVRB_015160"/>
</dbReference>
<dbReference type="EMBL" id="KQ090838">
    <property type="protein sequence ID" value="KMS94803.1"/>
    <property type="molecule type" value="Genomic_DNA"/>
</dbReference>
<protein>
    <submittedName>
        <fullName evidence="1">Uncharacterized protein</fullName>
    </submittedName>
</protein>
<dbReference type="AlphaFoldDB" id="A0A0J8B4L9"/>
<dbReference type="ExpressionAtlas" id="A0A0J8B4L9">
    <property type="expression patterns" value="baseline"/>
</dbReference>
<dbReference type="Proteomes" id="UP000035740">
    <property type="component" value="Unassembled WGS sequence"/>
</dbReference>
<evidence type="ECO:0000313" key="2">
    <source>
        <dbReference type="Proteomes" id="UP000035740"/>
    </source>
</evidence>
<sequence>AFRRKDGRLLLFSSSPPPPIDEAGRLLGGLQLAQGGNRIVFEEFLKKLEVGASIKELCIDLPIFSDINSKDPLKAFNN</sequence>
<organism evidence="1 2">
    <name type="scientific">Beta vulgaris subsp. vulgaris</name>
    <name type="common">Beet</name>
    <dbReference type="NCBI Taxonomy" id="3555"/>
    <lineage>
        <taxon>Eukaryota</taxon>
        <taxon>Viridiplantae</taxon>
        <taxon>Streptophyta</taxon>
        <taxon>Embryophyta</taxon>
        <taxon>Tracheophyta</taxon>
        <taxon>Spermatophyta</taxon>
        <taxon>Magnoliopsida</taxon>
        <taxon>eudicotyledons</taxon>
        <taxon>Gunneridae</taxon>
        <taxon>Pentapetalae</taxon>
        <taxon>Caryophyllales</taxon>
        <taxon>Chenopodiaceae</taxon>
        <taxon>Betoideae</taxon>
        <taxon>Beta</taxon>
    </lineage>
</organism>
<keyword evidence="2" id="KW-1185">Reference proteome</keyword>
<accession>A0A0J8B4L9</accession>
<proteinExistence type="predicted"/>
<name>A0A0J8B4L9_BETVV</name>